<evidence type="ECO:0000256" key="15">
    <source>
        <dbReference type="ARBA" id="ARBA00074321"/>
    </source>
</evidence>
<evidence type="ECO:0000256" key="9">
    <source>
        <dbReference type="ARBA" id="ARBA00022833"/>
    </source>
</evidence>
<evidence type="ECO:0000256" key="8">
    <source>
        <dbReference type="ARBA" id="ARBA00022801"/>
    </source>
</evidence>
<keyword evidence="9" id="KW-0862">Zinc</keyword>
<evidence type="ECO:0000256" key="2">
    <source>
        <dbReference type="ARBA" id="ARBA00004123"/>
    </source>
</evidence>
<proteinExistence type="inferred from homology"/>
<comment type="cofactor">
    <cofactor evidence="1">
        <name>Zn(2+)</name>
        <dbReference type="ChEBI" id="CHEBI:29105"/>
    </cofactor>
</comment>
<comment type="function">
    <text evidence="12">Catalyzes the hydrolytic deamination of cytosine to uracil or 5-methylcytosine to thymine. Is involved in the pyrimidine salvage pathway, which allows the cell to utilize cytosine for pyrimidine nucleotide synthesis.</text>
</comment>
<dbReference type="GO" id="GO:0046872">
    <property type="term" value="F:metal ion binding"/>
    <property type="evidence" value="ECO:0007669"/>
    <property type="project" value="UniProtKB-KW"/>
</dbReference>
<sequence length="163" mass="17509">MSYEAADKIGMAAAIAQAQKSYNEGGVPIGCALVWHGEPGEEPRLLGAGHNQRIQKGSATLHGGISVFENAGRLKPEVYRKATVYTTTAPCSMCTGAALLYRVPRCVIGENTLYKGGEDYLASRGVEVKVLDSEECKELMARFIREKPEEWSEDTGGVPTTAA</sequence>
<evidence type="ECO:0000256" key="4">
    <source>
        <dbReference type="ARBA" id="ARBA00006576"/>
    </source>
</evidence>
<evidence type="ECO:0000256" key="11">
    <source>
        <dbReference type="ARBA" id="ARBA00050113"/>
    </source>
</evidence>
<evidence type="ECO:0000256" key="12">
    <source>
        <dbReference type="ARBA" id="ARBA00056232"/>
    </source>
</evidence>
<accession>A0A0C3NFN8</accession>
<evidence type="ECO:0000256" key="6">
    <source>
        <dbReference type="ARBA" id="ARBA00022490"/>
    </source>
</evidence>
<dbReference type="GO" id="GO:0005737">
    <property type="term" value="C:cytoplasm"/>
    <property type="evidence" value="ECO:0007669"/>
    <property type="project" value="UniProtKB-SubCell"/>
</dbReference>
<dbReference type="FunFam" id="3.40.140.10:FF:000016">
    <property type="entry name" value="Cytosine deaminase"/>
    <property type="match status" value="1"/>
</dbReference>
<comment type="subunit">
    <text evidence="5">Homodimer.</text>
</comment>
<gene>
    <name evidence="18" type="ORF">PHLGIDRAFT_121507</name>
</gene>
<evidence type="ECO:0000256" key="3">
    <source>
        <dbReference type="ARBA" id="ARBA00004496"/>
    </source>
</evidence>
<dbReference type="GO" id="GO:0008655">
    <property type="term" value="P:pyrimidine-containing compound salvage"/>
    <property type="evidence" value="ECO:0007669"/>
    <property type="project" value="TreeGrafter"/>
</dbReference>
<reference evidence="18 19" key="1">
    <citation type="journal article" date="2014" name="PLoS Genet.">
        <title>Analysis of the Phlebiopsis gigantea genome, transcriptome and secretome provides insight into its pioneer colonization strategies of wood.</title>
        <authorList>
            <person name="Hori C."/>
            <person name="Ishida T."/>
            <person name="Igarashi K."/>
            <person name="Samejima M."/>
            <person name="Suzuki H."/>
            <person name="Master E."/>
            <person name="Ferreira P."/>
            <person name="Ruiz-Duenas F.J."/>
            <person name="Held B."/>
            <person name="Canessa P."/>
            <person name="Larrondo L.F."/>
            <person name="Schmoll M."/>
            <person name="Druzhinina I.S."/>
            <person name="Kubicek C.P."/>
            <person name="Gaskell J.A."/>
            <person name="Kersten P."/>
            <person name="St John F."/>
            <person name="Glasner J."/>
            <person name="Sabat G."/>
            <person name="Splinter BonDurant S."/>
            <person name="Syed K."/>
            <person name="Yadav J."/>
            <person name="Mgbeahuruike A.C."/>
            <person name="Kovalchuk A."/>
            <person name="Asiegbu F.O."/>
            <person name="Lackner G."/>
            <person name="Hoffmeister D."/>
            <person name="Rencoret J."/>
            <person name="Gutierrez A."/>
            <person name="Sun H."/>
            <person name="Lindquist E."/>
            <person name="Barry K."/>
            <person name="Riley R."/>
            <person name="Grigoriev I.V."/>
            <person name="Henrissat B."/>
            <person name="Kues U."/>
            <person name="Berka R.M."/>
            <person name="Martinez A.T."/>
            <person name="Covert S.F."/>
            <person name="Blanchette R.A."/>
            <person name="Cullen D."/>
        </authorList>
    </citation>
    <scope>NUCLEOTIDE SEQUENCE [LARGE SCALE GENOMIC DNA]</scope>
    <source>
        <strain evidence="18 19">11061_1 CR5-6</strain>
    </source>
</reference>
<dbReference type="GO" id="GO:0019858">
    <property type="term" value="P:cytosine metabolic process"/>
    <property type="evidence" value="ECO:0007669"/>
    <property type="project" value="TreeGrafter"/>
</dbReference>
<evidence type="ECO:0000256" key="1">
    <source>
        <dbReference type="ARBA" id="ARBA00001947"/>
    </source>
</evidence>
<comment type="subcellular location">
    <subcellularLocation>
        <location evidence="3">Cytoplasm</location>
    </subcellularLocation>
    <subcellularLocation>
        <location evidence="2">Nucleus</location>
    </subcellularLocation>
</comment>
<dbReference type="Gene3D" id="3.40.140.10">
    <property type="entry name" value="Cytidine Deaminase, domain 2"/>
    <property type="match status" value="1"/>
</dbReference>
<evidence type="ECO:0000256" key="14">
    <source>
        <dbReference type="ARBA" id="ARBA00066550"/>
    </source>
</evidence>
<comment type="pathway">
    <text evidence="13">Pyrimidine metabolism; UMP biosynthesis via salvage pathway; uracil from cytosine: step 1/1.</text>
</comment>
<dbReference type="GO" id="GO:0004131">
    <property type="term" value="F:cytosine deaminase activity"/>
    <property type="evidence" value="ECO:0007669"/>
    <property type="project" value="UniProtKB-EC"/>
</dbReference>
<keyword evidence="7" id="KW-0479">Metal-binding</keyword>
<dbReference type="EC" id="3.5.4.1" evidence="14"/>
<dbReference type="SUPFAM" id="SSF53927">
    <property type="entry name" value="Cytidine deaminase-like"/>
    <property type="match status" value="1"/>
</dbReference>
<dbReference type="EMBL" id="KN840611">
    <property type="protein sequence ID" value="KIP03539.1"/>
    <property type="molecule type" value="Genomic_DNA"/>
</dbReference>
<comment type="similarity">
    <text evidence="4">Belongs to the cytidine and deoxycytidylate deaminase family.</text>
</comment>
<name>A0A0C3NFN8_PHLG1</name>
<keyword evidence="6" id="KW-0963">Cytoplasm</keyword>
<dbReference type="STRING" id="745531.A0A0C3NFN8"/>
<organism evidence="18 19">
    <name type="scientific">Phlebiopsis gigantea (strain 11061_1 CR5-6)</name>
    <name type="common">White-rot fungus</name>
    <name type="synonym">Peniophora gigantea</name>
    <dbReference type="NCBI Taxonomy" id="745531"/>
    <lineage>
        <taxon>Eukaryota</taxon>
        <taxon>Fungi</taxon>
        <taxon>Dikarya</taxon>
        <taxon>Basidiomycota</taxon>
        <taxon>Agaricomycotina</taxon>
        <taxon>Agaricomycetes</taxon>
        <taxon>Polyporales</taxon>
        <taxon>Phanerochaetaceae</taxon>
        <taxon>Phlebiopsis</taxon>
    </lineage>
</organism>
<evidence type="ECO:0000256" key="10">
    <source>
        <dbReference type="ARBA" id="ARBA00023242"/>
    </source>
</evidence>
<evidence type="ECO:0000256" key="13">
    <source>
        <dbReference type="ARBA" id="ARBA00060700"/>
    </source>
</evidence>
<dbReference type="InterPro" id="IPR016193">
    <property type="entry name" value="Cytidine_deaminase-like"/>
</dbReference>
<dbReference type="CDD" id="cd01285">
    <property type="entry name" value="nucleoside_deaminase"/>
    <property type="match status" value="1"/>
</dbReference>
<dbReference type="OrthoDB" id="408702at2759"/>
<dbReference type="GO" id="GO:0005634">
    <property type="term" value="C:nucleus"/>
    <property type="evidence" value="ECO:0007669"/>
    <property type="project" value="UniProtKB-SubCell"/>
</dbReference>
<dbReference type="PANTHER" id="PTHR11079:SF190">
    <property type="entry name" value="CYTOSINE DEAMINASE"/>
    <property type="match status" value="1"/>
</dbReference>
<evidence type="ECO:0000259" key="17">
    <source>
        <dbReference type="PROSITE" id="PS51747"/>
    </source>
</evidence>
<dbReference type="AlphaFoldDB" id="A0A0C3NFN8"/>
<dbReference type="PROSITE" id="PS51747">
    <property type="entry name" value="CYT_DCMP_DEAMINASES_2"/>
    <property type="match status" value="1"/>
</dbReference>
<dbReference type="GO" id="GO:0046087">
    <property type="term" value="P:cytidine metabolic process"/>
    <property type="evidence" value="ECO:0007669"/>
    <property type="project" value="TreeGrafter"/>
</dbReference>
<dbReference type="Proteomes" id="UP000053257">
    <property type="component" value="Unassembled WGS sequence"/>
</dbReference>
<dbReference type="GO" id="GO:0008835">
    <property type="term" value="F:diaminohydroxyphosphoribosylaminopyrimidine deaminase activity"/>
    <property type="evidence" value="ECO:0007669"/>
    <property type="project" value="TreeGrafter"/>
</dbReference>
<comment type="catalytic activity">
    <reaction evidence="11">
        <text>cytosine + H2O + H(+) = uracil + NH4(+)</text>
        <dbReference type="Rhea" id="RHEA:20605"/>
        <dbReference type="ChEBI" id="CHEBI:15377"/>
        <dbReference type="ChEBI" id="CHEBI:15378"/>
        <dbReference type="ChEBI" id="CHEBI:16040"/>
        <dbReference type="ChEBI" id="CHEBI:17568"/>
        <dbReference type="ChEBI" id="CHEBI:28938"/>
        <dbReference type="EC" id="3.5.4.1"/>
    </reaction>
</comment>
<feature type="domain" description="CMP/dCMP-type deaminase" evidence="17">
    <location>
        <begin position="5"/>
        <end position="127"/>
    </location>
</feature>
<protein>
    <recommendedName>
        <fullName evidence="15">Cytosine deaminase</fullName>
        <ecNumber evidence="14">3.5.4.1</ecNumber>
    </recommendedName>
    <alternativeName>
        <fullName evidence="16">Cytosine aminohydrolase</fullName>
    </alternativeName>
</protein>
<dbReference type="HOGENOM" id="CLU_025810_7_2_1"/>
<dbReference type="Pfam" id="PF00383">
    <property type="entry name" value="dCMP_cyt_deam_1"/>
    <property type="match status" value="1"/>
</dbReference>
<evidence type="ECO:0000256" key="5">
    <source>
        <dbReference type="ARBA" id="ARBA00011738"/>
    </source>
</evidence>
<evidence type="ECO:0000256" key="7">
    <source>
        <dbReference type="ARBA" id="ARBA00022723"/>
    </source>
</evidence>
<dbReference type="PANTHER" id="PTHR11079">
    <property type="entry name" value="CYTOSINE DEAMINASE FAMILY MEMBER"/>
    <property type="match status" value="1"/>
</dbReference>
<keyword evidence="10" id="KW-0539">Nucleus</keyword>
<keyword evidence="19" id="KW-1185">Reference proteome</keyword>
<evidence type="ECO:0000313" key="19">
    <source>
        <dbReference type="Proteomes" id="UP000053257"/>
    </source>
</evidence>
<evidence type="ECO:0000256" key="16">
    <source>
        <dbReference type="ARBA" id="ARBA00084039"/>
    </source>
</evidence>
<dbReference type="InterPro" id="IPR002125">
    <property type="entry name" value="CMP_dCMP_dom"/>
</dbReference>
<evidence type="ECO:0000313" key="18">
    <source>
        <dbReference type="EMBL" id="KIP03539.1"/>
    </source>
</evidence>
<keyword evidence="8" id="KW-0378">Hydrolase</keyword>